<evidence type="ECO:0000313" key="4">
    <source>
        <dbReference type="EMBL" id="MFD1891552.1"/>
    </source>
</evidence>
<dbReference type="Pfam" id="PF00149">
    <property type="entry name" value="Metallophos"/>
    <property type="match status" value="1"/>
</dbReference>
<dbReference type="SUPFAM" id="SSF56300">
    <property type="entry name" value="Metallo-dependent phosphatases"/>
    <property type="match status" value="1"/>
</dbReference>
<dbReference type="PANTHER" id="PTHR22953">
    <property type="entry name" value="ACID PHOSPHATASE RELATED"/>
    <property type="match status" value="1"/>
</dbReference>
<keyword evidence="1" id="KW-0732">Signal</keyword>
<keyword evidence="4" id="KW-0378">Hydrolase</keyword>
<sequence length="590" mass="64356">MTTARRVDEPAGQQLATGSLRLLSDPFLMVPRRRTCTVVWFTERPCATNLVLLGRGVHRLSEADLPALAAGQAFDGLQVFRASTAVTSRMGEDAASQVPEPPAGPSARPAHRHEARVGPLRRGRRTPYRVLSGDGGEVVMSAVYTLAPAPSRRDPVRLMLTSDHQDKPNVARNIQLAAQVLGPLDAVLAVGDLADVPDRTSEWFDSGSGSAFFAVMQGHGDRPDTAGRVAHGAAILQHVPIWPVIGNHEVMGRVDGVGDLQAATLSHVPREVAAAEYDRLHPTVDGPEREAWIERNSFSTRSYEEVFSSLPTTGGDGVRRYAVSIGEVRLITLFVTRAWRGPQAQADPSQRTVNSRHQDAADTLTDPLRRSHGEFWFDDIRAGSEQYRWLEAELRSPARRRCRWTVVQLHEGPHGLGENMVPPYVEPVTVEERDADGELVGIRYEYPIERDALVHELAPLLEEHGVDLVLNGHSHLWNRFRRGRTHYLEASNTGNSYGAHHPASGLARPAPGAPWPAKDHVAMGDPGGLEPVLPSEGGLAPGQPFVASNDHVVVQCLDSGRGTVSSWVADVRDPATPPRLLDEFRLGSVD</sequence>
<dbReference type="InterPro" id="IPR004843">
    <property type="entry name" value="Calcineurin-like_PHP"/>
</dbReference>
<proteinExistence type="predicted"/>
<dbReference type="Proteomes" id="UP001597326">
    <property type="component" value="Unassembled WGS sequence"/>
</dbReference>
<feature type="region of interest" description="Disordered" evidence="2">
    <location>
        <begin position="88"/>
        <end position="128"/>
    </location>
</feature>
<dbReference type="InterPro" id="IPR029052">
    <property type="entry name" value="Metallo-depent_PP-like"/>
</dbReference>
<dbReference type="RefSeq" id="WP_343876045.1">
    <property type="nucleotide sequence ID" value="NZ_BAAAIX010000037.1"/>
</dbReference>
<dbReference type="PANTHER" id="PTHR22953:SF153">
    <property type="entry name" value="PURPLE ACID PHOSPHATASE"/>
    <property type="match status" value="1"/>
</dbReference>
<dbReference type="GO" id="GO:0016787">
    <property type="term" value="F:hydrolase activity"/>
    <property type="evidence" value="ECO:0007669"/>
    <property type="project" value="UniProtKB-KW"/>
</dbReference>
<protein>
    <submittedName>
        <fullName evidence="4">Metallophosphoesterase family protein</fullName>
        <ecNumber evidence="4">3.1.-.-</ecNumber>
    </submittedName>
</protein>
<evidence type="ECO:0000259" key="3">
    <source>
        <dbReference type="Pfam" id="PF00149"/>
    </source>
</evidence>
<dbReference type="InterPro" id="IPR039331">
    <property type="entry name" value="PAPs-like"/>
</dbReference>
<evidence type="ECO:0000313" key="5">
    <source>
        <dbReference type="Proteomes" id="UP001597326"/>
    </source>
</evidence>
<organism evidence="4 5">
    <name type="scientific">Luteococcus peritonei</name>
    <dbReference type="NCBI Taxonomy" id="88874"/>
    <lineage>
        <taxon>Bacteria</taxon>
        <taxon>Bacillati</taxon>
        <taxon>Actinomycetota</taxon>
        <taxon>Actinomycetes</taxon>
        <taxon>Propionibacteriales</taxon>
        <taxon>Propionibacteriaceae</taxon>
        <taxon>Luteococcus</taxon>
    </lineage>
</organism>
<evidence type="ECO:0000256" key="2">
    <source>
        <dbReference type="SAM" id="MobiDB-lite"/>
    </source>
</evidence>
<gene>
    <name evidence="4" type="ORF">ACFSCS_15375</name>
</gene>
<feature type="compositionally biased region" description="Basic residues" evidence="2">
    <location>
        <begin position="109"/>
        <end position="127"/>
    </location>
</feature>
<dbReference type="EC" id="3.1.-.-" evidence="4"/>
<evidence type="ECO:0000256" key="1">
    <source>
        <dbReference type="ARBA" id="ARBA00022729"/>
    </source>
</evidence>
<comment type="caution">
    <text evidence="4">The sequence shown here is derived from an EMBL/GenBank/DDBJ whole genome shotgun (WGS) entry which is preliminary data.</text>
</comment>
<feature type="domain" description="Calcineurin-like phosphoesterase" evidence="3">
    <location>
        <begin position="157"/>
        <end position="475"/>
    </location>
</feature>
<keyword evidence="5" id="KW-1185">Reference proteome</keyword>
<dbReference type="Gene3D" id="3.60.21.10">
    <property type="match status" value="1"/>
</dbReference>
<accession>A0ABW4RZ16</accession>
<reference evidence="5" key="1">
    <citation type="journal article" date="2019" name="Int. J. Syst. Evol. Microbiol.">
        <title>The Global Catalogue of Microorganisms (GCM) 10K type strain sequencing project: providing services to taxonomists for standard genome sequencing and annotation.</title>
        <authorList>
            <consortium name="The Broad Institute Genomics Platform"/>
            <consortium name="The Broad Institute Genome Sequencing Center for Infectious Disease"/>
            <person name="Wu L."/>
            <person name="Ma J."/>
        </authorList>
    </citation>
    <scope>NUCLEOTIDE SEQUENCE [LARGE SCALE GENOMIC DNA]</scope>
    <source>
        <strain evidence="5">CAIM 431</strain>
    </source>
</reference>
<dbReference type="EMBL" id="JBHUFZ010000036">
    <property type="protein sequence ID" value="MFD1891552.1"/>
    <property type="molecule type" value="Genomic_DNA"/>
</dbReference>
<name>A0ABW4RZ16_9ACTN</name>